<dbReference type="AlphaFoldDB" id="A0AAW2PTQ0"/>
<protein>
    <submittedName>
        <fullName evidence="1">Uncharacterized protein</fullName>
    </submittedName>
</protein>
<reference evidence="1" key="2">
    <citation type="journal article" date="2024" name="Plant">
        <title>Genomic evolution and insights into agronomic trait innovations of Sesamum species.</title>
        <authorList>
            <person name="Miao H."/>
            <person name="Wang L."/>
            <person name="Qu L."/>
            <person name="Liu H."/>
            <person name="Sun Y."/>
            <person name="Le M."/>
            <person name="Wang Q."/>
            <person name="Wei S."/>
            <person name="Zheng Y."/>
            <person name="Lin W."/>
            <person name="Duan Y."/>
            <person name="Cao H."/>
            <person name="Xiong S."/>
            <person name="Wang X."/>
            <person name="Wei L."/>
            <person name="Li C."/>
            <person name="Ma Q."/>
            <person name="Ju M."/>
            <person name="Zhao R."/>
            <person name="Li G."/>
            <person name="Mu C."/>
            <person name="Tian Q."/>
            <person name="Mei H."/>
            <person name="Zhang T."/>
            <person name="Gao T."/>
            <person name="Zhang H."/>
        </authorList>
    </citation>
    <scope>NUCLEOTIDE SEQUENCE</scope>
    <source>
        <strain evidence="1">G01</strain>
    </source>
</reference>
<accession>A0AAW2PTQ0</accession>
<reference evidence="1" key="1">
    <citation type="submission" date="2020-06" db="EMBL/GenBank/DDBJ databases">
        <authorList>
            <person name="Li T."/>
            <person name="Hu X."/>
            <person name="Zhang T."/>
            <person name="Song X."/>
            <person name="Zhang H."/>
            <person name="Dai N."/>
            <person name="Sheng W."/>
            <person name="Hou X."/>
            <person name="Wei L."/>
        </authorList>
    </citation>
    <scope>NUCLEOTIDE SEQUENCE</scope>
    <source>
        <strain evidence="1">G01</strain>
        <tissue evidence="1">Leaf</tissue>
    </source>
</reference>
<comment type="caution">
    <text evidence="1">The sequence shown here is derived from an EMBL/GenBank/DDBJ whole genome shotgun (WGS) entry which is preliminary data.</text>
</comment>
<sequence length="136" mass="15531">MNYCVWDETEQAADILRQRFITVSLYEYTTPTLNPESPMSLARPYSTCTRLRLHSNSSMISETLMNSGERKTVPAYTSSQRMWICLSFMKVNRLVNVALSIVVPNGFVGFVMTRPFTLMLAFRAFSYASSRAFIVT</sequence>
<name>A0AAW2PTQ0_9LAMI</name>
<proteinExistence type="predicted"/>
<dbReference type="EMBL" id="JACGWK010000004">
    <property type="protein sequence ID" value="KAL0358443.1"/>
    <property type="molecule type" value="Genomic_DNA"/>
</dbReference>
<organism evidence="1">
    <name type="scientific">Sesamum angustifolium</name>
    <dbReference type="NCBI Taxonomy" id="2727405"/>
    <lineage>
        <taxon>Eukaryota</taxon>
        <taxon>Viridiplantae</taxon>
        <taxon>Streptophyta</taxon>
        <taxon>Embryophyta</taxon>
        <taxon>Tracheophyta</taxon>
        <taxon>Spermatophyta</taxon>
        <taxon>Magnoliopsida</taxon>
        <taxon>eudicotyledons</taxon>
        <taxon>Gunneridae</taxon>
        <taxon>Pentapetalae</taxon>
        <taxon>asterids</taxon>
        <taxon>lamiids</taxon>
        <taxon>Lamiales</taxon>
        <taxon>Pedaliaceae</taxon>
        <taxon>Sesamum</taxon>
    </lineage>
</organism>
<gene>
    <name evidence="1" type="ORF">Sangu_0693700</name>
</gene>
<evidence type="ECO:0000313" key="1">
    <source>
        <dbReference type="EMBL" id="KAL0358443.1"/>
    </source>
</evidence>